<name>A0ACC1SZ77_9APHY</name>
<comment type="caution">
    <text evidence="1">The sequence shown here is derived from an EMBL/GenBank/DDBJ whole genome shotgun (WGS) entry which is preliminary data.</text>
</comment>
<accession>A0ACC1SZ77</accession>
<reference evidence="1" key="1">
    <citation type="submission" date="2022-07" db="EMBL/GenBank/DDBJ databases">
        <title>Genome Sequence of Phlebia brevispora.</title>
        <authorList>
            <person name="Buettner E."/>
        </authorList>
    </citation>
    <scope>NUCLEOTIDE SEQUENCE</scope>
    <source>
        <strain evidence="1">MPL23</strain>
    </source>
</reference>
<evidence type="ECO:0000313" key="2">
    <source>
        <dbReference type="Proteomes" id="UP001148662"/>
    </source>
</evidence>
<dbReference type="Proteomes" id="UP001148662">
    <property type="component" value="Unassembled WGS sequence"/>
</dbReference>
<keyword evidence="2" id="KW-1185">Reference proteome</keyword>
<sequence length="735" mass="82379">MSSDFTRQCRQIAGSTESGTLTAPNSHESSPAPSTADALPSTTPATTAMELPLDNRATKKASFERRYRTAERSNKDILQDQRNSWTSKVYDHFQPPNIIVDDRSGEVKYQFICKAHPYVLFNPVTHVRWDDSTSNFKCHIDCCEGRLAALSAHIEEFAHGTVYSKGQLHYLLALWCASRHRPYLIIEDPELLAIFCMLYAKVEVPSAITLSRDICEIFNIACSHLATKLKAYEGHVHVCLDGWTAPNVISFLGVTFHQVVDGKIQSIILDFIKLTKGHTREYLSEKLERCLRDYNIDKKLLAVTTDNASNNDTLIRELGDLGGMNSTLTHVCCFAHVWNLAVKVSASSKHKAARSSDSDLDDSEVEDGNEDTLLDALLAELDEDEEEGAAEAAAEENELDADREAADNDTIEDVVAEIDAEDELSMEEKRLGRFAVSKLSGLAKQIFHSPTLRSDLTAIQTKHELPQKQMLRAVATHWNSLAEAIGRALELRGALDWLLAQAKHDKGGKKGLRCYKLSNEKWKLLEQLFQLLKAFLQATEHISKSSKAATNLHLLHPVRSAAARGHCMLNKYYSKMNDSIMYHCAMMLHLSYKLEYFRQHEWLPEWIRTAEDILRDQWAIYYKPDDVNWSTTEVATTTTTSDNLFAEVDSWGKSKTCNSVGDYLKTDIVVCADPLAYWIGLLGRDPLAQMALDFLSAPAAFVEVECTFSRGGLTVSKRRHMLSDESICTSTVLGS</sequence>
<organism evidence="1 2">
    <name type="scientific">Phlebia brevispora</name>
    <dbReference type="NCBI Taxonomy" id="194682"/>
    <lineage>
        <taxon>Eukaryota</taxon>
        <taxon>Fungi</taxon>
        <taxon>Dikarya</taxon>
        <taxon>Basidiomycota</taxon>
        <taxon>Agaricomycotina</taxon>
        <taxon>Agaricomycetes</taxon>
        <taxon>Polyporales</taxon>
        <taxon>Meruliaceae</taxon>
        <taxon>Phlebia</taxon>
    </lineage>
</organism>
<evidence type="ECO:0000313" key="1">
    <source>
        <dbReference type="EMBL" id="KAJ3549237.1"/>
    </source>
</evidence>
<protein>
    <submittedName>
        <fullName evidence="1">Uncharacterized protein</fullName>
    </submittedName>
</protein>
<gene>
    <name evidence="1" type="ORF">NM688_g5201</name>
</gene>
<dbReference type="EMBL" id="JANHOG010000937">
    <property type="protein sequence ID" value="KAJ3549237.1"/>
    <property type="molecule type" value="Genomic_DNA"/>
</dbReference>
<proteinExistence type="predicted"/>